<evidence type="ECO:0000313" key="2">
    <source>
        <dbReference type="Proteomes" id="UP000632849"/>
    </source>
</evidence>
<sequence>MFSDPVPRWRRTEHGHVIQTRGHLGIVYQALSATYTGLGTARTLTVLPDGSTFTSGVRAGSPAPVWASEAAFQQAGRALGGVHTLV</sequence>
<organism evidence="1 2">
    <name type="scientific">Streptomyces filamentosus</name>
    <name type="common">Streptomyces roseosporus</name>
    <dbReference type="NCBI Taxonomy" id="67294"/>
    <lineage>
        <taxon>Bacteria</taxon>
        <taxon>Bacillati</taxon>
        <taxon>Actinomycetota</taxon>
        <taxon>Actinomycetes</taxon>
        <taxon>Kitasatosporales</taxon>
        <taxon>Streptomycetaceae</taxon>
        <taxon>Streptomyces</taxon>
    </lineage>
</organism>
<proteinExistence type="predicted"/>
<evidence type="ECO:0000313" key="1">
    <source>
        <dbReference type="EMBL" id="GHG22463.1"/>
    </source>
</evidence>
<gene>
    <name evidence="1" type="ORF">GCM10017667_67930</name>
</gene>
<reference evidence="1" key="1">
    <citation type="journal article" date="2014" name="Int. J. Syst. Evol. Microbiol.">
        <title>Complete genome sequence of Corynebacterium casei LMG S-19264T (=DSM 44701T), isolated from a smear-ripened cheese.</title>
        <authorList>
            <consortium name="US DOE Joint Genome Institute (JGI-PGF)"/>
            <person name="Walter F."/>
            <person name="Albersmeier A."/>
            <person name="Kalinowski J."/>
            <person name="Ruckert C."/>
        </authorList>
    </citation>
    <scope>NUCLEOTIDE SEQUENCE</scope>
    <source>
        <strain evidence="1">JCM 4122</strain>
    </source>
</reference>
<accession>A0A919EST4</accession>
<dbReference type="AlphaFoldDB" id="A0A919EST4"/>
<keyword evidence="2" id="KW-1185">Reference proteome</keyword>
<dbReference type="EMBL" id="BNBE01000003">
    <property type="protein sequence ID" value="GHG22463.1"/>
    <property type="molecule type" value="Genomic_DNA"/>
</dbReference>
<reference evidence="1" key="2">
    <citation type="submission" date="2020-09" db="EMBL/GenBank/DDBJ databases">
        <authorList>
            <person name="Sun Q."/>
            <person name="Ohkuma M."/>
        </authorList>
    </citation>
    <scope>NUCLEOTIDE SEQUENCE</scope>
    <source>
        <strain evidence="1">JCM 4122</strain>
    </source>
</reference>
<protein>
    <submittedName>
        <fullName evidence="1">Uncharacterized protein</fullName>
    </submittedName>
</protein>
<dbReference type="Proteomes" id="UP000632849">
    <property type="component" value="Unassembled WGS sequence"/>
</dbReference>
<name>A0A919EST4_STRFL</name>
<comment type="caution">
    <text evidence="1">The sequence shown here is derived from an EMBL/GenBank/DDBJ whole genome shotgun (WGS) entry which is preliminary data.</text>
</comment>